<dbReference type="NCBIfam" id="TIGR00078">
    <property type="entry name" value="nadC"/>
    <property type="match status" value="1"/>
</dbReference>
<feature type="binding site" evidence="13">
    <location>
        <position position="192"/>
    </location>
    <ligand>
        <name>substrate</name>
    </ligand>
</feature>
<evidence type="ECO:0000256" key="1">
    <source>
        <dbReference type="ARBA" id="ARBA00003237"/>
    </source>
</evidence>
<evidence type="ECO:0000256" key="5">
    <source>
        <dbReference type="ARBA" id="ARBA00011944"/>
    </source>
</evidence>
<dbReference type="GO" id="GO:0034213">
    <property type="term" value="P:quinolinate catabolic process"/>
    <property type="evidence" value="ECO:0007669"/>
    <property type="project" value="TreeGrafter"/>
</dbReference>
<feature type="binding site" evidence="13">
    <location>
        <position position="213"/>
    </location>
    <ligand>
        <name>substrate</name>
    </ligand>
</feature>
<dbReference type="Pfam" id="PF02749">
    <property type="entry name" value="QRPTase_N"/>
    <property type="match status" value="1"/>
</dbReference>
<evidence type="ECO:0000256" key="7">
    <source>
        <dbReference type="ARBA" id="ARBA00022676"/>
    </source>
</evidence>
<dbReference type="Gene3D" id="3.90.1170.20">
    <property type="entry name" value="Quinolinate phosphoribosyl transferase, N-terminal domain"/>
    <property type="match status" value="1"/>
</dbReference>
<dbReference type="FunFam" id="3.20.20.70:FF:000030">
    <property type="entry name" value="Nicotinate-nucleotide pyrophosphorylase, carboxylating"/>
    <property type="match status" value="1"/>
</dbReference>
<dbReference type="InterPro" id="IPR002638">
    <property type="entry name" value="Quinolinate_PRibosylTrfase_C"/>
</dbReference>
<name>A0A0B5BHF3_9BACT</name>
<evidence type="ECO:0000256" key="8">
    <source>
        <dbReference type="ARBA" id="ARBA00022679"/>
    </source>
</evidence>
<feature type="domain" description="Quinolinate phosphoribosyl transferase N-terminal" evidence="15">
    <location>
        <begin position="20"/>
        <end position="105"/>
    </location>
</feature>
<keyword evidence="17" id="KW-1185">Reference proteome</keyword>
<dbReference type="PANTHER" id="PTHR32179:SF3">
    <property type="entry name" value="NICOTINATE-NUCLEOTIDE PYROPHOSPHORYLASE [CARBOXYLATING]"/>
    <property type="match status" value="1"/>
</dbReference>
<proteinExistence type="inferred from homology"/>
<dbReference type="EC" id="2.4.2.19" evidence="5"/>
<dbReference type="InterPro" id="IPR027277">
    <property type="entry name" value="NadC/ModD"/>
</dbReference>
<dbReference type="InterPro" id="IPR036068">
    <property type="entry name" value="Nicotinate_pribotase-like_C"/>
</dbReference>
<dbReference type="InterPro" id="IPR037128">
    <property type="entry name" value="Quinolinate_PRibosylTase_N_sf"/>
</dbReference>
<comment type="similarity">
    <text evidence="3 12">Belongs to the NadC/ModD family.</text>
</comment>
<evidence type="ECO:0000256" key="2">
    <source>
        <dbReference type="ARBA" id="ARBA00004893"/>
    </source>
</evidence>
<dbReference type="RefSeq" id="WP_039742377.1">
    <property type="nucleotide sequence ID" value="NZ_CP009788.1"/>
</dbReference>
<dbReference type="Gene3D" id="3.20.20.70">
    <property type="entry name" value="Aldolase class I"/>
    <property type="match status" value="1"/>
</dbReference>
<dbReference type="PANTHER" id="PTHR32179">
    <property type="entry name" value="NICOTINATE-NUCLEOTIDE PYROPHOSPHORYLASE [CARBOXYLATING]"/>
    <property type="match status" value="1"/>
</dbReference>
<evidence type="ECO:0000256" key="9">
    <source>
        <dbReference type="ARBA" id="ARBA00033102"/>
    </source>
</evidence>
<dbReference type="KEGG" id="gpi:GPICK_08940"/>
<keyword evidence="8 12" id="KW-0808">Transferase</keyword>
<feature type="binding site" evidence="13">
    <location>
        <begin position="236"/>
        <end position="238"/>
    </location>
    <ligand>
        <name>substrate</name>
    </ligand>
</feature>
<dbReference type="FunFam" id="3.90.1170.20:FF:000001">
    <property type="entry name" value="Nicotinate-nucleotide diphosphorylase (Carboxylating)"/>
    <property type="match status" value="1"/>
</dbReference>
<dbReference type="InterPro" id="IPR022412">
    <property type="entry name" value="Quinolinate_PRibosylTrfase_N"/>
</dbReference>
<keyword evidence="6" id="KW-0662">Pyridine nucleotide biosynthesis</keyword>
<dbReference type="SUPFAM" id="SSF51690">
    <property type="entry name" value="Nicotinate/Quinolinate PRTase C-terminal domain-like"/>
    <property type="match status" value="1"/>
</dbReference>
<reference evidence="16 17" key="1">
    <citation type="journal article" date="2015" name="Genome Announc.">
        <title>Complete Genome of Geobacter pickeringii G13T, a Metal-Reducing Isolate from Sedimentary Kaolin Deposits.</title>
        <authorList>
            <person name="Badalamenti J.P."/>
            <person name="Bond D.R."/>
        </authorList>
    </citation>
    <scope>NUCLEOTIDE SEQUENCE [LARGE SCALE GENOMIC DNA]</scope>
    <source>
        <strain evidence="16 17">G13</strain>
    </source>
</reference>
<evidence type="ECO:0000256" key="12">
    <source>
        <dbReference type="PIRNR" id="PIRNR006250"/>
    </source>
</evidence>
<evidence type="ECO:0000256" key="4">
    <source>
        <dbReference type="ARBA" id="ARBA00011218"/>
    </source>
</evidence>
<gene>
    <name evidence="16" type="ORF">GPICK_08940</name>
</gene>
<evidence type="ECO:0000259" key="14">
    <source>
        <dbReference type="Pfam" id="PF01729"/>
    </source>
</evidence>
<evidence type="ECO:0000256" key="3">
    <source>
        <dbReference type="ARBA" id="ARBA00009400"/>
    </source>
</evidence>
<dbReference type="OrthoDB" id="9782546at2"/>
<feature type="binding site" evidence="13">
    <location>
        <begin position="257"/>
        <end position="259"/>
    </location>
    <ligand>
        <name>substrate</name>
    </ligand>
</feature>
<dbReference type="GO" id="GO:0004514">
    <property type="term" value="F:nicotinate-nucleotide diphosphorylase (carboxylating) activity"/>
    <property type="evidence" value="ECO:0007669"/>
    <property type="project" value="UniProtKB-EC"/>
</dbReference>
<evidence type="ECO:0000256" key="13">
    <source>
        <dbReference type="PIRSR" id="PIRSR006250-1"/>
    </source>
</evidence>
<organism evidence="16 17">
    <name type="scientific">Geobacter pickeringii</name>
    <dbReference type="NCBI Taxonomy" id="345632"/>
    <lineage>
        <taxon>Bacteria</taxon>
        <taxon>Pseudomonadati</taxon>
        <taxon>Thermodesulfobacteriota</taxon>
        <taxon>Desulfuromonadia</taxon>
        <taxon>Geobacterales</taxon>
        <taxon>Geobacteraceae</taxon>
        <taxon>Geobacter</taxon>
    </lineage>
</organism>
<dbReference type="Proteomes" id="UP000057609">
    <property type="component" value="Chromosome"/>
</dbReference>
<feature type="binding site" evidence="13">
    <location>
        <position position="95"/>
    </location>
    <ligand>
        <name>substrate</name>
    </ligand>
</feature>
<comment type="catalytic activity">
    <reaction evidence="10">
        <text>nicotinate beta-D-ribonucleotide + CO2 + diphosphate = quinolinate + 5-phospho-alpha-D-ribose 1-diphosphate + 2 H(+)</text>
        <dbReference type="Rhea" id="RHEA:12733"/>
        <dbReference type="ChEBI" id="CHEBI:15378"/>
        <dbReference type="ChEBI" id="CHEBI:16526"/>
        <dbReference type="ChEBI" id="CHEBI:29959"/>
        <dbReference type="ChEBI" id="CHEBI:33019"/>
        <dbReference type="ChEBI" id="CHEBI:57502"/>
        <dbReference type="ChEBI" id="CHEBI:58017"/>
        <dbReference type="EC" id="2.4.2.19"/>
    </reaction>
</comment>
<dbReference type="InterPro" id="IPR013785">
    <property type="entry name" value="Aldolase_TIM"/>
</dbReference>
<evidence type="ECO:0000313" key="17">
    <source>
        <dbReference type="Proteomes" id="UP000057609"/>
    </source>
</evidence>
<feature type="binding site" evidence="13">
    <location>
        <position position="152"/>
    </location>
    <ligand>
        <name>substrate</name>
    </ligand>
</feature>
<feature type="domain" description="Quinolinate phosphoribosyl transferase C-terminal" evidence="14">
    <location>
        <begin position="108"/>
        <end position="271"/>
    </location>
</feature>
<dbReference type="EMBL" id="CP009788">
    <property type="protein sequence ID" value="AJE03461.1"/>
    <property type="molecule type" value="Genomic_DNA"/>
</dbReference>
<dbReference type="InterPro" id="IPR004393">
    <property type="entry name" value="NadC"/>
</dbReference>
<keyword evidence="7 12" id="KW-0328">Glycosyltransferase</keyword>
<evidence type="ECO:0000256" key="6">
    <source>
        <dbReference type="ARBA" id="ARBA00022642"/>
    </source>
</evidence>
<evidence type="ECO:0000256" key="11">
    <source>
        <dbReference type="ARBA" id="ARBA00069173"/>
    </source>
</evidence>
<dbReference type="HOGENOM" id="CLU_039622_0_1_7"/>
<dbReference type="CDD" id="cd01572">
    <property type="entry name" value="QPRTase"/>
    <property type="match status" value="1"/>
</dbReference>
<feature type="binding site" evidence="13">
    <location>
        <begin position="128"/>
        <end position="130"/>
    </location>
    <ligand>
        <name>substrate</name>
    </ligand>
</feature>
<feature type="binding site" evidence="13">
    <location>
        <position position="162"/>
    </location>
    <ligand>
        <name>substrate</name>
    </ligand>
</feature>
<dbReference type="SUPFAM" id="SSF54675">
    <property type="entry name" value="Nicotinate/Quinolinate PRTase N-terminal domain-like"/>
    <property type="match status" value="1"/>
</dbReference>
<accession>A0A0B5BHF3</accession>
<evidence type="ECO:0000313" key="16">
    <source>
        <dbReference type="EMBL" id="AJE03461.1"/>
    </source>
</evidence>
<dbReference type="STRING" id="345632.GPICK_08940"/>
<dbReference type="UniPathway" id="UPA00253">
    <property type="reaction ID" value="UER00331"/>
</dbReference>
<dbReference type="GO" id="GO:0009435">
    <property type="term" value="P:NAD+ biosynthetic process"/>
    <property type="evidence" value="ECO:0007669"/>
    <property type="project" value="UniProtKB-UniPathway"/>
</dbReference>
<dbReference type="Pfam" id="PF01729">
    <property type="entry name" value="QRPTase_C"/>
    <property type="match status" value="1"/>
</dbReference>
<protein>
    <recommendedName>
        <fullName evidence="11">Probable nicotinate-nucleotide pyrophosphorylase [carboxylating]</fullName>
        <ecNumber evidence="5">2.4.2.19</ecNumber>
    </recommendedName>
    <alternativeName>
        <fullName evidence="9">Quinolinate phosphoribosyltransferase [decarboxylating]</fullName>
    </alternativeName>
</protein>
<evidence type="ECO:0000259" key="15">
    <source>
        <dbReference type="Pfam" id="PF02749"/>
    </source>
</evidence>
<dbReference type="GO" id="GO:0005737">
    <property type="term" value="C:cytoplasm"/>
    <property type="evidence" value="ECO:0007669"/>
    <property type="project" value="TreeGrafter"/>
</dbReference>
<comment type="pathway">
    <text evidence="2">Cofactor biosynthesis; NAD(+) biosynthesis; nicotinate D-ribonucleotide from quinolinate: step 1/1.</text>
</comment>
<dbReference type="PIRSF" id="PIRSF006250">
    <property type="entry name" value="NadC_ModD"/>
    <property type="match status" value="1"/>
</dbReference>
<comment type="function">
    <text evidence="1">Involved in the catabolism of quinolinic acid (QA).</text>
</comment>
<dbReference type="AlphaFoldDB" id="A0A0B5BHF3"/>
<sequence length="276" mass="29501">MIGLDKVIEDALREDIHTGDITTLAVVPGSRPARARLVAKEPMVLAGIAVAARVFHLLDSTIRFTPRFEDGARLSAGDLIAELEGDSSLLLQGERVALNLIQRMCGTATLTARFVEAVRGTTTRIVDTRKTTPGLRVLEKYAVRVGGGINHRTGLYDGVLIKENHIAAAGGITEAVRRARAYIPHTMKIEVETETLAEVNEALEAGADIIMLDNMTRETMREAVAMIGGRALVEASGGVNLETVRGIAETGVDIISVGALTHSARAMDISMLLEAV</sequence>
<comment type="subunit">
    <text evidence="4">Hexamer formed by 3 homodimers.</text>
</comment>
<evidence type="ECO:0000256" key="10">
    <source>
        <dbReference type="ARBA" id="ARBA00047445"/>
    </source>
</evidence>